<name>B9RJZ9_RICCO</name>
<proteinExistence type="predicted"/>
<protein>
    <submittedName>
        <fullName evidence="1">Uncharacterized protein</fullName>
    </submittedName>
</protein>
<dbReference type="AlphaFoldDB" id="B9RJZ9"/>
<sequence>MGVRLTTIKNKLSVEMELRVFAAPARPDHFRQIIRIKPGGKANLLVKTLGEESRISGRLLIIMVYVDGVYSGVTLLPAYLASYSEVICDRGEDGLLNLRGIKATMFNTCKLLFMHHLLLATNCFGGPAEEII</sequence>
<accession>B9RJZ9</accession>
<reference evidence="2" key="1">
    <citation type="journal article" date="2010" name="Nat. Biotechnol.">
        <title>Draft genome sequence of the oilseed species Ricinus communis.</title>
        <authorList>
            <person name="Chan A.P."/>
            <person name="Crabtree J."/>
            <person name="Zhao Q."/>
            <person name="Lorenzi H."/>
            <person name="Orvis J."/>
            <person name="Puiu D."/>
            <person name="Melake-Berhan A."/>
            <person name="Jones K.M."/>
            <person name="Redman J."/>
            <person name="Chen G."/>
            <person name="Cahoon E.B."/>
            <person name="Gedil M."/>
            <person name="Stanke M."/>
            <person name="Haas B.J."/>
            <person name="Wortman J.R."/>
            <person name="Fraser-Liggett C.M."/>
            <person name="Ravel J."/>
            <person name="Rabinowicz P.D."/>
        </authorList>
    </citation>
    <scope>NUCLEOTIDE SEQUENCE [LARGE SCALE GENOMIC DNA]</scope>
    <source>
        <strain evidence="2">cv. Hale</strain>
    </source>
</reference>
<organism evidence="1 2">
    <name type="scientific">Ricinus communis</name>
    <name type="common">Castor bean</name>
    <dbReference type="NCBI Taxonomy" id="3988"/>
    <lineage>
        <taxon>Eukaryota</taxon>
        <taxon>Viridiplantae</taxon>
        <taxon>Streptophyta</taxon>
        <taxon>Embryophyta</taxon>
        <taxon>Tracheophyta</taxon>
        <taxon>Spermatophyta</taxon>
        <taxon>Magnoliopsida</taxon>
        <taxon>eudicotyledons</taxon>
        <taxon>Gunneridae</taxon>
        <taxon>Pentapetalae</taxon>
        <taxon>rosids</taxon>
        <taxon>fabids</taxon>
        <taxon>Malpighiales</taxon>
        <taxon>Euphorbiaceae</taxon>
        <taxon>Acalyphoideae</taxon>
        <taxon>Acalypheae</taxon>
        <taxon>Ricinus</taxon>
    </lineage>
</organism>
<dbReference type="InParanoid" id="B9RJZ9"/>
<gene>
    <name evidence="1" type="ORF">RCOM_1053770</name>
</gene>
<evidence type="ECO:0000313" key="2">
    <source>
        <dbReference type="Proteomes" id="UP000008311"/>
    </source>
</evidence>
<keyword evidence="2" id="KW-1185">Reference proteome</keyword>
<dbReference type="eggNOG" id="ENOG502SXCZ">
    <property type="taxonomic scope" value="Eukaryota"/>
</dbReference>
<evidence type="ECO:0000313" key="1">
    <source>
        <dbReference type="EMBL" id="EEF48307.1"/>
    </source>
</evidence>
<dbReference type="EMBL" id="EQ973784">
    <property type="protein sequence ID" value="EEF48307.1"/>
    <property type="molecule type" value="Genomic_DNA"/>
</dbReference>
<dbReference type="Proteomes" id="UP000008311">
    <property type="component" value="Unassembled WGS sequence"/>
</dbReference>